<dbReference type="GO" id="GO:0008061">
    <property type="term" value="F:chitin binding"/>
    <property type="evidence" value="ECO:0007669"/>
    <property type="project" value="UniProtKB-KW"/>
</dbReference>
<dbReference type="Gene3D" id="2.170.140.10">
    <property type="entry name" value="Chitin binding domain"/>
    <property type="match status" value="1"/>
</dbReference>
<feature type="compositionally biased region" description="Polar residues" evidence="6">
    <location>
        <begin position="539"/>
        <end position="553"/>
    </location>
</feature>
<dbReference type="InterPro" id="IPR051940">
    <property type="entry name" value="Chitin_bind-dev_reg"/>
</dbReference>
<keyword evidence="1" id="KW-0147">Chitin-binding</keyword>
<accession>A0AAN8WRF6</accession>
<dbReference type="SUPFAM" id="SSF57625">
    <property type="entry name" value="Invertebrate chitin-binding proteins"/>
    <property type="match status" value="2"/>
</dbReference>
<feature type="chain" id="PRO_5043034915" description="Chitin-binding type-2 domain-containing protein" evidence="7">
    <location>
        <begin position="29"/>
        <end position="1895"/>
    </location>
</feature>
<dbReference type="GO" id="GO:0005576">
    <property type="term" value="C:extracellular region"/>
    <property type="evidence" value="ECO:0007669"/>
    <property type="project" value="InterPro"/>
</dbReference>
<feature type="domain" description="Chitin-binding type-2" evidence="8">
    <location>
        <begin position="1700"/>
        <end position="1759"/>
    </location>
</feature>
<proteinExistence type="predicted"/>
<protein>
    <recommendedName>
        <fullName evidence="8">Chitin-binding type-2 domain-containing protein</fullName>
    </recommendedName>
</protein>
<name>A0AAN8WRF6_HALRR</name>
<sequence>MTGEMFKHFVMSLFLLLSVALWTELTAGSPVGQNSWESWESYFRKEETFAENVHKQNLNDGCLPKCEMDGILHPDQTSCNHFFVCTSGIEAQYLINPGVENHSKLLSSKKVSVADVESVSSDDTNYSLLRCSCLDKKEVYNRYLQRCSKRGHCIVSCTAQGYVFGNWTPINYNGYECAIASLPQTVSAKRDDALDAINKAYRKEEPVVFTDEHQVTSIKSEQSESAGHVTSSSVLHIHASFPTSVQTTTIPLLSEFLSVSQLPSTLPGILHTTENSLGNDDVLPGIISSESIHLPITLSATIITPNTLPGTIISSFSSLETIGTHITSHQGIIADHTSDINEDISASKTLKPAPVPIPTSIHDSTSLPTGILKPAVKPATNDISILPQTSQIPPKQSPAVLPATIQKPVILPDTILQPISLPTSIHLPANLPSIIQKPTILPAIIPTPLLTQTSQKPATLKPTVLPGSSQELEIMPVSSQTVSTIIKPTVLPAIITKPSNLPQIEEKPMIMPSSLPQVQEKPDIIPGTLPQTIDKPGSLSENVQKPTEETNSVPGPIILPANNLKPAIKPSSSFESGISLTPSEIPNTSLILISAMDKQSATLYPTITIQASVLPDTVLKPSTLPALIHTSTLSADSSQTDMQHISIQTPILLPGSIGTTQTDYIQISLTSNQEVATLPAILQTSGMVTETTQNPILLPETIVKPTPVTINEIAQTSEVTTPTGNPVEISPMAANSSTTTTQSPLPILTELKPYTCRPIKCRVANTRFPNPKDCTRYYKCILHQGHLVAKPYICPSVMPTFSPSLMMCLRGIKCQPPCSDAEVSTSPSVIPLTTPGQNVQGMLPPSPPTDTITFLPNLPSLDNNSVLTTNTIFAVTESIFNGTQASNVVFTSSTTNTSNQFLDQNITVTAAVYEISTNEPCDLKCSAPNMKVADPTDCHYYYLCMIGENLNPRPIRVRCPSGRPVFDADNGECTSDAVCLIKCYKEPEVDSSTSNTLLISSTVNNIITTPYDSVNDSSFNDDSVFFEVEDFRNLTLDHSSNNSTISTTANDFASKISDCSPICLVPDSWLPDPTDCHYFYVCHFLNDILSKPRRIGCPPNRPVFSRKEGRCLVDGPCEVRCNNTNTISPATTELADSTNCKPVCHVPYSTIPDPTDCYHYYICIYVNSLVLETLRARCPSSKPIFDAISKACVKYAECVKPCSQATHLATSTQSSIYETISSVNNCQVNCKKPDTLISDPTNCNFYYICIMNDNGILEAIRMRCPKDYNVFDKTTGSCMPNAKCEETCSNTNSLGNGTIDNITVSTTTSTLIPIVTTEISDINKITTINQHVSNEELTGSSTTTTLPSSELYPSRPDLCQPNCKTHNSVVHDPLDCHQYFVCMLVKGESYATSVACPPEKPIFHLETYSCQNNVPCIRTCEGFIITLPSYQSLATKTPQISTTSEQAIAEAGSLNPSDFTTINLDHLTYNETTNTNNLLPIDIFSPSVNTEGGTNTTLLHTITDIPTSTVSYASETTAVMENSTPPILCTPKCTTQGTLIPDYTDCNRYYICILLDGLRVQPIPGKCPPLTPIFDADKKQCLSEGTCYTPCFNQTLNNNEDKQNISALSTNSSESSACLPLCREPNTVIPDPKDCRYYYFCSLLKEKLSPNHIRCPENKPIFDQDILVCRKDIPCNVLCPSSSPDVISTAQTQIIQAQSHQACPHAGYFANKNECAPYYDHCYHQGEKIIRMRKVCPKGLVFNPVSSYPYCVPPSDCPYDPLKNGLTANSTSCRHPGRFPKCKNCCSDYILCVPFPLRNGYIPVQSRCTGGLVFNTDPTYPVCIQKEDCPTGGKHGHECDNPGNHPACTECCREYFHCTHDGLLQKRSCPYPLVFNTVPTYPYCVLAWNCPYILP</sequence>
<evidence type="ECO:0000256" key="5">
    <source>
        <dbReference type="ARBA" id="ARBA00023180"/>
    </source>
</evidence>
<comment type="caution">
    <text evidence="9">The sequence shown here is derived from an EMBL/GenBank/DDBJ whole genome shotgun (WGS) entry which is preliminary data.</text>
</comment>
<dbReference type="InterPro" id="IPR036508">
    <property type="entry name" value="Chitin-bd_dom_sf"/>
</dbReference>
<dbReference type="InterPro" id="IPR002557">
    <property type="entry name" value="Chitin-bd_dom"/>
</dbReference>
<dbReference type="SMART" id="SM00494">
    <property type="entry name" value="ChtBD2"/>
    <property type="match status" value="11"/>
</dbReference>
<dbReference type="PROSITE" id="PS50940">
    <property type="entry name" value="CHIT_BIND_II"/>
    <property type="match status" value="3"/>
</dbReference>
<evidence type="ECO:0000256" key="6">
    <source>
        <dbReference type="SAM" id="MobiDB-lite"/>
    </source>
</evidence>
<feature type="domain" description="Chitin-binding type-2" evidence="8">
    <location>
        <begin position="1227"/>
        <end position="1286"/>
    </location>
</feature>
<evidence type="ECO:0000256" key="3">
    <source>
        <dbReference type="ARBA" id="ARBA00022737"/>
    </source>
</evidence>
<evidence type="ECO:0000256" key="2">
    <source>
        <dbReference type="ARBA" id="ARBA00022729"/>
    </source>
</evidence>
<dbReference type="Pfam" id="PF01607">
    <property type="entry name" value="CBM_14"/>
    <property type="match status" value="1"/>
</dbReference>
<feature type="signal peptide" evidence="7">
    <location>
        <begin position="1"/>
        <end position="28"/>
    </location>
</feature>
<organism evidence="9 10">
    <name type="scientific">Halocaridina rubra</name>
    <name type="common">Hawaiian red shrimp</name>
    <dbReference type="NCBI Taxonomy" id="373956"/>
    <lineage>
        <taxon>Eukaryota</taxon>
        <taxon>Metazoa</taxon>
        <taxon>Ecdysozoa</taxon>
        <taxon>Arthropoda</taxon>
        <taxon>Crustacea</taxon>
        <taxon>Multicrustacea</taxon>
        <taxon>Malacostraca</taxon>
        <taxon>Eumalacostraca</taxon>
        <taxon>Eucarida</taxon>
        <taxon>Decapoda</taxon>
        <taxon>Pleocyemata</taxon>
        <taxon>Caridea</taxon>
        <taxon>Atyoidea</taxon>
        <taxon>Atyidae</taxon>
        <taxon>Halocaridina</taxon>
    </lineage>
</organism>
<dbReference type="PANTHER" id="PTHR23301">
    <property type="entry name" value="CHITIN BINDING PERITROPHIN-A"/>
    <property type="match status" value="1"/>
</dbReference>
<keyword evidence="5" id="KW-0325">Glycoprotein</keyword>
<reference evidence="9 10" key="1">
    <citation type="submission" date="2023-11" db="EMBL/GenBank/DDBJ databases">
        <title>Halocaridina rubra genome assembly.</title>
        <authorList>
            <person name="Smith C."/>
        </authorList>
    </citation>
    <scope>NUCLEOTIDE SEQUENCE [LARGE SCALE GENOMIC DNA]</scope>
    <source>
        <strain evidence="9">EP-1</strain>
        <tissue evidence="9">Whole</tissue>
    </source>
</reference>
<dbReference type="PANTHER" id="PTHR23301:SF0">
    <property type="entry name" value="CHITIN-BINDING TYPE-2 DOMAIN-CONTAINING PROTEIN-RELATED"/>
    <property type="match status" value="1"/>
</dbReference>
<keyword evidence="10" id="KW-1185">Reference proteome</keyword>
<keyword evidence="2 7" id="KW-0732">Signal</keyword>
<dbReference type="EMBL" id="JAXCGZ010020939">
    <property type="protein sequence ID" value="KAK7063111.1"/>
    <property type="molecule type" value="Genomic_DNA"/>
</dbReference>
<gene>
    <name evidence="9" type="ORF">SK128_013841</name>
</gene>
<feature type="region of interest" description="Disordered" evidence="6">
    <location>
        <begin position="528"/>
        <end position="557"/>
    </location>
</feature>
<feature type="domain" description="Chitin-binding type-2" evidence="8">
    <location>
        <begin position="922"/>
        <end position="981"/>
    </location>
</feature>
<evidence type="ECO:0000259" key="8">
    <source>
        <dbReference type="PROSITE" id="PS50940"/>
    </source>
</evidence>
<dbReference type="Proteomes" id="UP001381693">
    <property type="component" value="Unassembled WGS sequence"/>
</dbReference>
<evidence type="ECO:0000256" key="7">
    <source>
        <dbReference type="SAM" id="SignalP"/>
    </source>
</evidence>
<evidence type="ECO:0000256" key="1">
    <source>
        <dbReference type="ARBA" id="ARBA00022669"/>
    </source>
</evidence>
<keyword evidence="3" id="KW-0677">Repeat</keyword>
<evidence type="ECO:0000313" key="9">
    <source>
        <dbReference type="EMBL" id="KAK7063111.1"/>
    </source>
</evidence>
<evidence type="ECO:0000313" key="10">
    <source>
        <dbReference type="Proteomes" id="UP001381693"/>
    </source>
</evidence>
<keyword evidence="4" id="KW-1015">Disulfide bond</keyword>
<evidence type="ECO:0000256" key="4">
    <source>
        <dbReference type="ARBA" id="ARBA00023157"/>
    </source>
</evidence>